<evidence type="ECO:0000313" key="3">
    <source>
        <dbReference type="Proteomes" id="UP001519287"/>
    </source>
</evidence>
<dbReference type="PRINTS" id="PR00413">
    <property type="entry name" value="HADHALOGNASE"/>
</dbReference>
<dbReference type="Proteomes" id="UP001519287">
    <property type="component" value="Unassembled WGS sequence"/>
</dbReference>
<reference evidence="2 3" key="1">
    <citation type="submission" date="2021-03" db="EMBL/GenBank/DDBJ databases">
        <title>Genomic Encyclopedia of Type Strains, Phase IV (KMG-IV): sequencing the most valuable type-strain genomes for metagenomic binning, comparative biology and taxonomic classification.</title>
        <authorList>
            <person name="Goeker M."/>
        </authorList>
    </citation>
    <scope>NUCLEOTIDE SEQUENCE [LARGE SCALE GENOMIC DNA]</scope>
    <source>
        <strain evidence="2 3">DSM 26048</strain>
    </source>
</reference>
<accession>A0ABS4ISM9</accession>
<dbReference type="Pfam" id="PF00702">
    <property type="entry name" value="Hydrolase"/>
    <property type="match status" value="1"/>
</dbReference>
<dbReference type="SFLD" id="SFLDS00003">
    <property type="entry name" value="Haloacid_Dehalogenase"/>
    <property type="match status" value="1"/>
</dbReference>
<evidence type="ECO:0000313" key="2">
    <source>
        <dbReference type="EMBL" id="MBP1990576.1"/>
    </source>
</evidence>
<dbReference type="InterPro" id="IPR023214">
    <property type="entry name" value="HAD_sf"/>
</dbReference>
<dbReference type="EC" id="3.8.1.2" evidence="2"/>
<dbReference type="Gene3D" id="1.10.150.240">
    <property type="entry name" value="Putative phosphatase, domain 2"/>
    <property type="match status" value="1"/>
</dbReference>
<dbReference type="InterPro" id="IPR023198">
    <property type="entry name" value="PGP-like_dom2"/>
</dbReference>
<dbReference type="SFLD" id="SFLDG01129">
    <property type="entry name" value="C1.5:_HAD__Beta-PGM__Phosphata"/>
    <property type="match status" value="1"/>
</dbReference>
<gene>
    <name evidence="2" type="ORF">J2Z66_002182</name>
</gene>
<sequence length="222" mass="25277">MYKAIFLDFYGTVVHEDDDIIPVICQEIMNSTEITCTPEDVGSYWWKAFLSRFQNSFGATYETQRVLGIKSLSDTINYFKSTCEASQIIQKQFEFWKKPAIFADSLSFLEEVKMPIYILSNIDSDDLAAAMKHHHIQAAGIITSEDVQAYKPRPEMFKETMKRFHLTNDEVVHIGDSLISDVQGAQGAGIKAVWLNRKKKAAPEHIKPDYVFGNLLEVKAIL</sequence>
<keyword evidence="1 2" id="KW-0378">Hydrolase</keyword>
<keyword evidence="3" id="KW-1185">Reference proteome</keyword>
<dbReference type="PANTHER" id="PTHR43316">
    <property type="entry name" value="HYDROLASE, HALOACID DELAHOGENASE-RELATED"/>
    <property type="match status" value="1"/>
</dbReference>
<dbReference type="InterPro" id="IPR006439">
    <property type="entry name" value="HAD-SF_hydro_IA"/>
</dbReference>
<evidence type="ECO:0000256" key="1">
    <source>
        <dbReference type="ARBA" id="ARBA00022801"/>
    </source>
</evidence>
<dbReference type="SUPFAM" id="SSF56784">
    <property type="entry name" value="HAD-like"/>
    <property type="match status" value="1"/>
</dbReference>
<dbReference type="EMBL" id="JAGGLB010000005">
    <property type="protein sequence ID" value="MBP1990576.1"/>
    <property type="molecule type" value="Genomic_DNA"/>
</dbReference>
<protein>
    <submittedName>
        <fullName evidence="2">2-haloacid dehalogenase/putative hydrolase of the HAD superfamily</fullName>
        <ecNumber evidence="2">3.8.1.2</ecNumber>
    </submittedName>
</protein>
<dbReference type="PANTHER" id="PTHR43316:SF3">
    <property type="entry name" value="HALOACID DEHALOGENASE, TYPE II (AFU_ORTHOLOGUE AFUA_2G07750)-RELATED"/>
    <property type="match status" value="1"/>
</dbReference>
<dbReference type="InterPro" id="IPR051540">
    <property type="entry name" value="S-2-haloacid_dehalogenase"/>
</dbReference>
<dbReference type="RefSeq" id="WP_209971334.1">
    <property type="nucleotide sequence ID" value="NZ_JAGGLB010000005.1"/>
</dbReference>
<dbReference type="GO" id="GO:0018784">
    <property type="term" value="F:(S)-2-haloacid dehalogenase activity"/>
    <property type="evidence" value="ECO:0007669"/>
    <property type="project" value="UniProtKB-EC"/>
</dbReference>
<name>A0ABS4ISM9_9BACL</name>
<comment type="caution">
    <text evidence="2">The sequence shown here is derived from an EMBL/GenBank/DDBJ whole genome shotgun (WGS) entry which is preliminary data.</text>
</comment>
<dbReference type="NCBIfam" id="TIGR01549">
    <property type="entry name" value="HAD-SF-IA-v1"/>
    <property type="match status" value="1"/>
</dbReference>
<proteinExistence type="predicted"/>
<dbReference type="InterPro" id="IPR036412">
    <property type="entry name" value="HAD-like_sf"/>
</dbReference>
<dbReference type="Gene3D" id="3.40.50.1000">
    <property type="entry name" value="HAD superfamily/HAD-like"/>
    <property type="match status" value="1"/>
</dbReference>
<organism evidence="2 3">
    <name type="scientific">Paenibacillus eucommiae</name>
    <dbReference type="NCBI Taxonomy" id="1355755"/>
    <lineage>
        <taxon>Bacteria</taxon>
        <taxon>Bacillati</taxon>
        <taxon>Bacillota</taxon>
        <taxon>Bacilli</taxon>
        <taxon>Bacillales</taxon>
        <taxon>Paenibacillaceae</taxon>
        <taxon>Paenibacillus</taxon>
    </lineage>
</organism>